<comment type="function">
    <text evidence="6">The RuvA-RuvB-RuvC complex processes Holliday junction (HJ) DNA during genetic recombination and DNA repair, while the RuvA-RuvB complex plays an important role in the rescue of blocked DNA replication forks via replication fork reversal (RFR). RuvA specifically binds to HJ cruciform DNA, conferring on it an open structure. The RuvB hexamer acts as an ATP-dependent pump, pulling dsDNA into and through the RuvAB complex. HJ branch migration allows RuvC to scan DNA until it finds its consensus sequence, where it cleaves and resolves the cruciform DNA.</text>
</comment>
<keyword evidence="9" id="KW-1185">Reference proteome</keyword>
<dbReference type="SUPFAM" id="SSF46929">
    <property type="entry name" value="DNA helicase RuvA subunit, C-terminal domain"/>
    <property type="match status" value="1"/>
</dbReference>
<dbReference type="Pfam" id="PF07499">
    <property type="entry name" value="RuvA_C"/>
    <property type="match status" value="1"/>
</dbReference>
<dbReference type="SMART" id="SM00278">
    <property type="entry name" value="HhH1"/>
    <property type="match status" value="2"/>
</dbReference>
<sequence length="189" mass="20904">MLEAVRGTLVDKTNLKAVIDVNGLMLDISIPLSTFNKLPEIGEECTLLCELVIGEKSLKLYGFSTKEEKNLFNSLRKISKIGAQTAISILSNISIEQFYRAIEEQNKELLTKIPGIGKKTAISIIVEFSSKIPKTDNPPIVDDAITTLQGLGFSQSDASKIVNEIYRNKPNITIEDLIKESLKNIKHVS</sequence>
<comment type="subunit">
    <text evidence="6">Homotetramer. Forms an RuvA(8)-RuvB(12)-Holliday junction (HJ) complex. HJ DNA is sandwiched between 2 RuvA tetramers; dsDNA enters through RuvA and exits via RuvB. An RuvB hexamer assembles on each DNA strand where it exits the tetramer. Each RuvB hexamer is contacted by two RuvA subunits (via domain III) on 2 adjacent RuvB subunits; this complex drives branch migration. In the full resolvosome a probable DNA-RuvA(4)-RuvB(12)-RuvC(2) complex forms which resolves the HJ.</text>
</comment>
<dbReference type="InParanoid" id="F2LX64"/>
<dbReference type="HAMAP" id="MF_00031">
    <property type="entry name" value="DNA_HJ_migration_RuvA"/>
    <property type="match status" value="1"/>
</dbReference>
<dbReference type="GO" id="GO:0006281">
    <property type="term" value="P:DNA repair"/>
    <property type="evidence" value="ECO:0007669"/>
    <property type="project" value="UniProtKB-UniRule"/>
</dbReference>
<proteinExistence type="inferred from homology"/>
<dbReference type="Gene3D" id="1.10.8.10">
    <property type="entry name" value="DNA helicase RuvA subunit, C-terminal domain"/>
    <property type="match status" value="1"/>
</dbReference>
<dbReference type="Pfam" id="PF14520">
    <property type="entry name" value="HHH_5"/>
    <property type="match status" value="1"/>
</dbReference>
<dbReference type="Gene3D" id="1.10.150.20">
    <property type="entry name" value="5' to 3' exonuclease, C-terminal subdomain"/>
    <property type="match status" value="1"/>
</dbReference>
<evidence type="ECO:0000256" key="1">
    <source>
        <dbReference type="ARBA" id="ARBA00022490"/>
    </source>
</evidence>
<keyword evidence="4 6" id="KW-0233">DNA recombination</keyword>
<keyword evidence="5 6" id="KW-0234">DNA repair</keyword>
<dbReference type="GO" id="GO:0005737">
    <property type="term" value="C:cytoplasm"/>
    <property type="evidence" value="ECO:0007669"/>
    <property type="project" value="UniProtKB-SubCell"/>
</dbReference>
<evidence type="ECO:0000256" key="2">
    <source>
        <dbReference type="ARBA" id="ARBA00022763"/>
    </source>
</evidence>
<dbReference type="FunCoup" id="F2LX64">
    <property type="interactions" value="211"/>
</dbReference>
<evidence type="ECO:0000256" key="6">
    <source>
        <dbReference type="HAMAP-Rule" id="MF_00031"/>
    </source>
</evidence>
<dbReference type="GO" id="GO:0009378">
    <property type="term" value="F:four-way junction helicase activity"/>
    <property type="evidence" value="ECO:0007669"/>
    <property type="project" value="InterPro"/>
</dbReference>
<dbReference type="InterPro" id="IPR013849">
    <property type="entry name" value="DNA_helicase_Holl-junc_RuvA_I"/>
</dbReference>
<dbReference type="RefSeq" id="WP_013681167.1">
    <property type="nucleotide sequence ID" value="NC_015318.1"/>
</dbReference>
<feature type="region of interest" description="Domain I" evidence="6">
    <location>
        <begin position="1"/>
        <end position="64"/>
    </location>
</feature>
<dbReference type="EMBL" id="CP002606">
    <property type="protein sequence ID" value="AEA33122.1"/>
    <property type="molecule type" value="Genomic_DNA"/>
</dbReference>
<protein>
    <recommendedName>
        <fullName evidence="6">Holliday junction branch migration complex subunit RuvA</fullName>
    </recommendedName>
</protein>
<dbReference type="OrthoDB" id="5293449at2"/>
<dbReference type="STRING" id="760142.Hipma_0142"/>
<dbReference type="HOGENOM" id="CLU_087936_3_0_7"/>
<dbReference type="eggNOG" id="COG0632">
    <property type="taxonomic scope" value="Bacteria"/>
</dbReference>
<dbReference type="InterPro" id="IPR011114">
    <property type="entry name" value="RuvA_C"/>
</dbReference>
<dbReference type="GO" id="GO:0006310">
    <property type="term" value="P:DNA recombination"/>
    <property type="evidence" value="ECO:0007669"/>
    <property type="project" value="UniProtKB-UniRule"/>
</dbReference>
<comment type="similarity">
    <text evidence="6">Belongs to the RuvA family.</text>
</comment>
<dbReference type="InterPro" id="IPR010994">
    <property type="entry name" value="RuvA_2-like"/>
</dbReference>
<keyword evidence="8" id="KW-0378">Hydrolase</keyword>
<dbReference type="Proteomes" id="UP000008139">
    <property type="component" value="Chromosome"/>
</dbReference>
<reference evidence="9" key="2">
    <citation type="submission" date="2011-03" db="EMBL/GenBank/DDBJ databases">
        <title>The complete genome of Hippea maritima DSM 10411.</title>
        <authorList>
            <consortium name="US DOE Joint Genome Institute (JGI-PGF)"/>
            <person name="Lucas S."/>
            <person name="Copeland A."/>
            <person name="Lapidus A."/>
            <person name="Bruce D."/>
            <person name="Goodwin L."/>
            <person name="Pitluck S."/>
            <person name="Peters L."/>
            <person name="Kyrpides N."/>
            <person name="Mavromatis K."/>
            <person name="Pagani I."/>
            <person name="Ivanova N."/>
            <person name="Mikhailova N."/>
            <person name="Lu M."/>
            <person name="Detter J.C."/>
            <person name="Tapia R."/>
            <person name="Han C."/>
            <person name="Land M."/>
            <person name="Hauser L."/>
            <person name="Markowitz V."/>
            <person name="Cheng J.-F."/>
            <person name="Hugenholtz P."/>
            <person name="Woyke T."/>
            <person name="Wu D."/>
            <person name="Spring S."/>
            <person name="Schroeder M."/>
            <person name="Brambilla E."/>
            <person name="Klenk H.-P."/>
            <person name="Eisen J.A."/>
        </authorList>
    </citation>
    <scope>NUCLEOTIDE SEQUENCE [LARGE SCALE GENOMIC DNA]</scope>
    <source>
        <strain evidence="9">ATCC 700847 / DSM 10411 / MH2</strain>
    </source>
</reference>
<evidence type="ECO:0000256" key="5">
    <source>
        <dbReference type="ARBA" id="ARBA00023204"/>
    </source>
</evidence>
<dbReference type="GO" id="GO:0009379">
    <property type="term" value="C:Holliday junction helicase complex"/>
    <property type="evidence" value="ECO:0007669"/>
    <property type="project" value="InterPro"/>
</dbReference>
<dbReference type="GO" id="GO:0005524">
    <property type="term" value="F:ATP binding"/>
    <property type="evidence" value="ECO:0007669"/>
    <property type="project" value="InterPro"/>
</dbReference>
<feature type="domain" description="Helix-hairpin-helix DNA-binding motif class 1" evidence="7">
    <location>
        <begin position="73"/>
        <end position="92"/>
    </location>
</feature>
<evidence type="ECO:0000313" key="8">
    <source>
        <dbReference type="EMBL" id="AEA33122.1"/>
    </source>
</evidence>
<keyword evidence="8" id="KW-0067">ATP-binding</keyword>
<evidence type="ECO:0000256" key="4">
    <source>
        <dbReference type="ARBA" id="ARBA00023172"/>
    </source>
</evidence>
<dbReference type="InterPro" id="IPR012340">
    <property type="entry name" value="NA-bd_OB-fold"/>
</dbReference>
<organism evidence="8 9">
    <name type="scientific">Hippea maritima (strain ATCC 700847 / DSM 10411 / MH2)</name>
    <dbReference type="NCBI Taxonomy" id="760142"/>
    <lineage>
        <taxon>Bacteria</taxon>
        <taxon>Pseudomonadati</taxon>
        <taxon>Campylobacterota</taxon>
        <taxon>Desulfurellia</taxon>
        <taxon>Desulfurellales</taxon>
        <taxon>Hippeaceae</taxon>
        <taxon>Hippea</taxon>
    </lineage>
</organism>
<keyword evidence="8" id="KW-0547">Nucleotide-binding</keyword>
<keyword evidence="3 6" id="KW-0238">DNA-binding</keyword>
<evidence type="ECO:0000259" key="7">
    <source>
        <dbReference type="SMART" id="SM00278"/>
    </source>
</evidence>
<keyword evidence="1 6" id="KW-0963">Cytoplasm</keyword>
<dbReference type="InterPro" id="IPR003583">
    <property type="entry name" value="Hlx-hairpin-Hlx_DNA-bd_motif"/>
</dbReference>
<dbReference type="KEGG" id="hmr:Hipma_0142"/>
<feature type="domain" description="Helix-hairpin-helix DNA-binding motif class 1" evidence="7">
    <location>
        <begin position="108"/>
        <end position="127"/>
    </location>
</feature>
<keyword evidence="8" id="KW-0347">Helicase</keyword>
<feature type="region of interest" description="Domain III" evidence="6">
    <location>
        <begin position="141"/>
        <end position="189"/>
    </location>
</feature>
<dbReference type="Gene3D" id="2.40.50.140">
    <property type="entry name" value="Nucleic acid-binding proteins"/>
    <property type="match status" value="1"/>
</dbReference>
<dbReference type="AlphaFoldDB" id="F2LX64"/>
<evidence type="ECO:0000313" key="9">
    <source>
        <dbReference type="Proteomes" id="UP000008139"/>
    </source>
</evidence>
<dbReference type="SUPFAM" id="SSF50249">
    <property type="entry name" value="Nucleic acid-binding proteins"/>
    <property type="match status" value="1"/>
</dbReference>
<dbReference type="InterPro" id="IPR036267">
    <property type="entry name" value="RuvA_C_sf"/>
</dbReference>
<reference evidence="8 9" key="1">
    <citation type="journal article" date="2011" name="Stand. Genomic Sci.">
        <title>Complete genome sequence of the thermophilic sulfur-reducer Hippea maritima type strain (MH(2)).</title>
        <authorList>
            <person name="Huntemann M."/>
            <person name="Lu M."/>
            <person name="Nolan M."/>
            <person name="Lapidus A."/>
            <person name="Lucas S."/>
            <person name="Hammon N."/>
            <person name="Deshpande S."/>
            <person name="Cheng J.F."/>
            <person name="Tapia R."/>
            <person name="Han C."/>
            <person name="Goodwin L."/>
            <person name="Pitluck S."/>
            <person name="Liolios K."/>
            <person name="Pagani I."/>
            <person name="Ivanova N."/>
            <person name="Ovchinikova G."/>
            <person name="Pati A."/>
            <person name="Chen A."/>
            <person name="Palaniappan K."/>
            <person name="Land M."/>
            <person name="Hauser L."/>
            <person name="Jeffries C.D."/>
            <person name="Detter J.C."/>
            <person name="Brambilla E.M."/>
            <person name="Rohde M."/>
            <person name="Spring S."/>
            <person name="Goker M."/>
            <person name="Woyke T."/>
            <person name="Bristow J."/>
            <person name="Eisen J.A."/>
            <person name="Markowitz V."/>
            <person name="Hugenholtz P."/>
            <person name="Kyrpides N.C."/>
            <person name="Klenk H.P."/>
            <person name="Mavromatis K."/>
        </authorList>
    </citation>
    <scope>NUCLEOTIDE SEQUENCE [LARGE SCALE GENOMIC DNA]</scope>
    <source>
        <strain evidence="9">ATCC 700847 / DSM 10411 / MH2</strain>
    </source>
</reference>
<keyword evidence="2 6" id="KW-0227">DNA damage</keyword>
<dbReference type="GO" id="GO:0048476">
    <property type="term" value="C:Holliday junction resolvase complex"/>
    <property type="evidence" value="ECO:0007669"/>
    <property type="project" value="UniProtKB-UniRule"/>
</dbReference>
<gene>
    <name evidence="6" type="primary">ruvA</name>
    <name evidence="8" type="ordered locus">Hipma_0142</name>
</gene>
<dbReference type="GO" id="GO:0000400">
    <property type="term" value="F:four-way junction DNA binding"/>
    <property type="evidence" value="ECO:0007669"/>
    <property type="project" value="UniProtKB-UniRule"/>
</dbReference>
<comment type="domain">
    <text evidence="6">Has three domains with a flexible linker between the domains II and III and assumes an 'L' shape. Domain III is highly mobile and contacts RuvB.</text>
</comment>
<name>F2LX64_HIPMA</name>
<comment type="caution">
    <text evidence="6">Lacks conserved residue(s) required for the propagation of feature annotation.</text>
</comment>
<dbReference type="SUPFAM" id="SSF47781">
    <property type="entry name" value="RuvA domain 2-like"/>
    <property type="match status" value="1"/>
</dbReference>
<dbReference type="NCBIfam" id="TIGR00084">
    <property type="entry name" value="ruvA"/>
    <property type="match status" value="1"/>
</dbReference>
<dbReference type="InterPro" id="IPR000085">
    <property type="entry name" value="RuvA"/>
</dbReference>
<dbReference type="CDD" id="cd14332">
    <property type="entry name" value="UBA_RuvA_C"/>
    <property type="match status" value="1"/>
</dbReference>
<comment type="subcellular location">
    <subcellularLocation>
        <location evidence="6">Cytoplasm</location>
    </subcellularLocation>
</comment>
<evidence type="ECO:0000256" key="3">
    <source>
        <dbReference type="ARBA" id="ARBA00023125"/>
    </source>
</evidence>
<dbReference type="Pfam" id="PF01330">
    <property type="entry name" value="RuvA_N"/>
    <property type="match status" value="1"/>
</dbReference>
<accession>F2LX64</accession>